<proteinExistence type="predicted"/>
<dbReference type="AlphaFoldDB" id="A0A5J4IMK7"/>
<evidence type="ECO:0000313" key="2">
    <source>
        <dbReference type="EMBL" id="GER58495.1"/>
    </source>
</evidence>
<protein>
    <submittedName>
        <fullName evidence="2">Uncharacterized protein</fullName>
    </submittedName>
</protein>
<accession>A0A5J4IMK7</accession>
<evidence type="ECO:0000313" key="3">
    <source>
        <dbReference type="Proteomes" id="UP000326509"/>
    </source>
</evidence>
<feature type="region of interest" description="Disordered" evidence="1">
    <location>
        <begin position="26"/>
        <end position="50"/>
    </location>
</feature>
<reference evidence="2 3" key="1">
    <citation type="submission" date="2019-08" db="EMBL/GenBank/DDBJ databases">
        <title>Draft genome sequence of Ulvibacter marinus type strain NBRC 109484.</title>
        <authorList>
            <person name="Kawano K."/>
            <person name="Ushijima N."/>
            <person name="Kihara M."/>
            <person name="Itoh H."/>
        </authorList>
    </citation>
    <scope>NUCLEOTIDE SEQUENCE [LARGE SCALE GENOMIC DNA]</scope>
    <source>
        <strain evidence="2 3">NBRC 109484</strain>
    </source>
</reference>
<organism evidence="2 3">
    <name type="scientific">Patiriisocius marinus</name>
    <dbReference type="NCBI Taxonomy" id="1397112"/>
    <lineage>
        <taxon>Bacteria</taxon>
        <taxon>Pseudomonadati</taxon>
        <taxon>Bacteroidota</taxon>
        <taxon>Flavobacteriia</taxon>
        <taxon>Flavobacteriales</taxon>
        <taxon>Flavobacteriaceae</taxon>
        <taxon>Patiriisocius</taxon>
    </lineage>
</organism>
<gene>
    <name evidence="2" type="ORF">ULMA_06030</name>
</gene>
<dbReference type="Proteomes" id="UP000326509">
    <property type="component" value="Unassembled WGS sequence"/>
</dbReference>
<dbReference type="EMBL" id="BKCG01000001">
    <property type="protein sequence ID" value="GER58495.1"/>
    <property type="molecule type" value="Genomic_DNA"/>
</dbReference>
<name>A0A5J4IMK7_9FLAO</name>
<dbReference type="RefSeq" id="WP_161596057.1">
    <property type="nucleotide sequence ID" value="NZ_BKCG01000001.1"/>
</dbReference>
<keyword evidence="3" id="KW-1185">Reference proteome</keyword>
<evidence type="ECO:0000256" key="1">
    <source>
        <dbReference type="SAM" id="MobiDB-lite"/>
    </source>
</evidence>
<sequence>MKIFNHDTLAEMLDLTFNRNAMMKKTDTKGPVYPIKRKKRNATNNTAKAF</sequence>
<comment type="caution">
    <text evidence="2">The sequence shown here is derived from an EMBL/GenBank/DDBJ whole genome shotgun (WGS) entry which is preliminary data.</text>
</comment>